<comment type="catalytic activity">
    <reaction evidence="7">
        <text>riboflavin + ATP = FMN + ADP + H(+)</text>
        <dbReference type="Rhea" id="RHEA:14357"/>
        <dbReference type="ChEBI" id="CHEBI:15378"/>
        <dbReference type="ChEBI" id="CHEBI:30616"/>
        <dbReference type="ChEBI" id="CHEBI:57986"/>
        <dbReference type="ChEBI" id="CHEBI:58210"/>
        <dbReference type="ChEBI" id="CHEBI:456216"/>
        <dbReference type="EC" id="2.7.1.26"/>
    </reaction>
</comment>
<evidence type="ECO:0000256" key="6">
    <source>
        <dbReference type="ARBA" id="ARBA00022840"/>
    </source>
</evidence>
<dbReference type="Pfam" id="PF01687">
    <property type="entry name" value="Flavokinase"/>
    <property type="match status" value="1"/>
</dbReference>
<accession>A0ABP7KQ26</accession>
<dbReference type="EC" id="2.7.1.26" evidence="1"/>
<protein>
    <recommendedName>
        <fullName evidence="1">riboflavin kinase</fullName>
        <ecNumber evidence="1">2.7.1.26</ecNumber>
    </recommendedName>
</protein>
<evidence type="ECO:0000256" key="8">
    <source>
        <dbReference type="SAM" id="MobiDB-lite"/>
    </source>
</evidence>
<dbReference type="InterPro" id="IPR023468">
    <property type="entry name" value="Riboflavin_kinase"/>
</dbReference>
<dbReference type="PANTHER" id="PTHR22749">
    <property type="entry name" value="RIBOFLAVIN KINASE/FMN ADENYLYLTRANSFERASE"/>
    <property type="match status" value="1"/>
</dbReference>
<keyword evidence="2" id="KW-0285">Flavoprotein</keyword>
<evidence type="ECO:0000256" key="7">
    <source>
        <dbReference type="ARBA" id="ARBA00047880"/>
    </source>
</evidence>
<evidence type="ECO:0000313" key="10">
    <source>
        <dbReference type="EMBL" id="GAA3882363.1"/>
    </source>
</evidence>
<gene>
    <name evidence="10" type="ORF">GCM10022381_25800</name>
</gene>
<feature type="domain" description="Riboflavin kinase" evidence="9">
    <location>
        <begin position="6"/>
        <end position="128"/>
    </location>
</feature>
<dbReference type="InterPro" id="IPR023465">
    <property type="entry name" value="Riboflavin_kinase_dom_sf"/>
</dbReference>
<dbReference type="EMBL" id="BAABCN010000007">
    <property type="protein sequence ID" value="GAA3882363.1"/>
    <property type="molecule type" value="Genomic_DNA"/>
</dbReference>
<sequence length="219" mass="24120">MHVDDIITIAGEVIPGDQRGRLLNFPTANISVSPDDVVPDGVWAATTEIDGVTYAAAVSIGVRPTYYAPGTGVRLLEAHIIDFDGDLYGLELVVRLHVLLRLQQRFQGSEHLVRQLKRDVSRTRSWAESVLRAAPTEPQPHGRWGPNQRKSPGINHEARAARLTGERELRIQNAAVEASRRGELSHDFVSELAGVPAGLLRWQYPTTDSLARVASKPSR</sequence>
<keyword evidence="6" id="KW-0067">ATP-binding</keyword>
<organism evidence="10 11">
    <name type="scientific">Leifsonia kafniensis</name>
    <dbReference type="NCBI Taxonomy" id="475957"/>
    <lineage>
        <taxon>Bacteria</taxon>
        <taxon>Bacillati</taxon>
        <taxon>Actinomycetota</taxon>
        <taxon>Actinomycetes</taxon>
        <taxon>Micrococcales</taxon>
        <taxon>Microbacteriaceae</taxon>
        <taxon>Leifsonia</taxon>
    </lineage>
</organism>
<dbReference type="SUPFAM" id="SSF82114">
    <property type="entry name" value="Riboflavin kinase-like"/>
    <property type="match status" value="1"/>
</dbReference>
<keyword evidence="4" id="KW-0808">Transferase</keyword>
<name>A0ABP7KQ26_9MICO</name>
<proteinExistence type="predicted"/>
<reference evidence="11" key="1">
    <citation type="journal article" date="2019" name="Int. J. Syst. Evol. Microbiol.">
        <title>The Global Catalogue of Microorganisms (GCM) 10K type strain sequencing project: providing services to taxonomists for standard genome sequencing and annotation.</title>
        <authorList>
            <consortium name="The Broad Institute Genomics Platform"/>
            <consortium name="The Broad Institute Genome Sequencing Center for Infectious Disease"/>
            <person name="Wu L."/>
            <person name="Ma J."/>
        </authorList>
    </citation>
    <scope>NUCLEOTIDE SEQUENCE [LARGE SCALE GENOMIC DNA]</scope>
    <source>
        <strain evidence="11">JCM 17021</strain>
    </source>
</reference>
<dbReference type="Gene3D" id="2.40.30.30">
    <property type="entry name" value="Riboflavin kinase-like"/>
    <property type="match status" value="1"/>
</dbReference>
<evidence type="ECO:0000259" key="9">
    <source>
        <dbReference type="SMART" id="SM00904"/>
    </source>
</evidence>
<evidence type="ECO:0000256" key="5">
    <source>
        <dbReference type="ARBA" id="ARBA00022741"/>
    </source>
</evidence>
<evidence type="ECO:0000256" key="4">
    <source>
        <dbReference type="ARBA" id="ARBA00022679"/>
    </source>
</evidence>
<evidence type="ECO:0000256" key="3">
    <source>
        <dbReference type="ARBA" id="ARBA00022643"/>
    </source>
</evidence>
<evidence type="ECO:0000313" key="11">
    <source>
        <dbReference type="Proteomes" id="UP001501803"/>
    </source>
</evidence>
<comment type="caution">
    <text evidence="10">The sequence shown here is derived from an EMBL/GenBank/DDBJ whole genome shotgun (WGS) entry which is preliminary data.</text>
</comment>
<keyword evidence="11" id="KW-1185">Reference proteome</keyword>
<evidence type="ECO:0000256" key="2">
    <source>
        <dbReference type="ARBA" id="ARBA00022630"/>
    </source>
</evidence>
<dbReference type="RefSeq" id="WP_345067252.1">
    <property type="nucleotide sequence ID" value="NZ_BAABCN010000007.1"/>
</dbReference>
<evidence type="ECO:0000256" key="1">
    <source>
        <dbReference type="ARBA" id="ARBA00012105"/>
    </source>
</evidence>
<dbReference type="SMART" id="SM00904">
    <property type="entry name" value="Flavokinase"/>
    <property type="match status" value="1"/>
</dbReference>
<dbReference type="Proteomes" id="UP001501803">
    <property type="component" value="Unassembled WGS sequence"/>
</dbReference>
<keyword evidence="3" id="KW-0288">FMN</keyword>
<feature type="region of interest" description="Disordered" evidence="8">
    <location>
        <begin position="134"/>
        <end position="153"/>
    </location>
</feature>
<dbReference type="InterPro" id="IPR015865">
    <property type="entry name" value="Riboflavin_kinase_bac/euk"/>
</dbReference>
<dbReference type="PANTHER" id="PTHR22749:SF6">
    <property type="entry name" value="RIBOFLAVIN KINASE"/>
    <property type="match status" value="1"/>
</dbReference>
<keyword evidence="5" id="KW-0547">Nucleotide-binding</keyword>